<reference evidence="2 3" key="1">
    <citation type="submission" date="2018-11" db="EMBL/GenBank/DDBJ databases">
        <title>Draft genome of Simplicispira Flexivirga sp. BO-16.</title>
        <authorList>
            <person name="Im W.T."/>
        </authorList>
    </citation>
    <scope>NUCLEOTIDE SEQUENCE [LARGE SCALE GENOMIC DNA]</scope>
    <source>
        <strain evidence="2 3">BO-16</strain>
    </source>
</reference>
<accession>A0A3M9LXC1</accession>
<evidence type="ECO:0000256" key="1">
    <source>
        <dbReference type="SAM" id="Phobius"/>
    </source>
</evidence>
<organism evidence="2 3">
    <name type="scientific">Flexivirga caeni</name>
    <dbReference type="NCBI Taxonomy" id="2294115"/>
    <lineage>
        <taxon>Bacteria</taxon>
        <taxon>Bacillati</taxon>
        <taxon>Actinomycetota</taxon>
        <taxon>Actinomycetes</taxon>
        <taxon>Micrococcales</taxon>
        <taxon>Dermacoccaceae</taxon>
        <taxon>Flexivirga</taxon>
    </lineage>
</organism>
<gene>
    <name evidence="2" type="ORF">EFY87_18825</name>
</gene>
<sequence>MQAGSVTYRSAGSRWAGIPIGVGFTAIGGLLVLNSAPLTAAIAFVVLGCVDVVISVRTRLVFTDDQVTIYPALGPKMRIPRGFCISGAAVLMTGAKSFVVRARFEVGIMTRARFVRWTIAATGWGADSIVADIDALLDAPRGDGGLKSATE</sequence>
<feature type="transmembrane region" description="Helical" evidence="1">
    <location>
        <begin position="38"/>
        <end position="56"/>
    </location>
</feature>
<keyword evidence="3" id="KW-1185">Reference proteome</keyword>
<proteinExistence type="predicted"/>
<feature type="transmembrane region" description="Helical" evidence="1">
    <location>
        <begin position="12"/>
        <end position="32"/>
    </location>
</feature>
<protein>
    <recommendedName>
        <fullName evidence="4">PH domain-containing protein</fullName>
    </recommendedName>
</protein>
<keyword evidence="1" id="KW-0472">Membrane</keyword>
<dbReference type="EMBL" id="RJJQ01000026">
    <property type="protein sequence ID" value="RNI17960.1"/>
    <property type="molecule type" value="Genomic_DNA"/>
</dbReference>
<keyword evidence="1" id="KW-1133">Transmembrane helix</keyword>
<dbReference type="AlphaFoldDB" id="A0A3M9LXC1"/>
<dbReference type="Proteomes" id="UP000271678">
    <property type="component" value="Unassembled WGS sequence"/>
</dbReference>
<comment type="caution">
    <text evidence="2">The sequence shown here is derived from an EMBL/GenBank/DDBJ whole genome shotgun (WGS) entry which is preliminary data.</text>
</comment>
<evidence type="ECO:0008006" key="4">
    <source>
        <dbReference type="Google" id="ProtNLM"/>
    </source>
</evidence>
<evidence type="ECO:0000313" key="3">
    <source>
        <dbReference type="Proteomes" id="UP000271678"/>
    </source>
</evidence>
<keyword evidence="1" id="KW-0812">Transmembrane</keyword>
<name>A0A3M9LXC1_9MICO</name>
<evidence type="ECO:0000313" key="2">
    <source>
        <dbReference type="EMBL" id="RNI17960.1"/>
    </source>
</evidence>